<keyword evidence="1" id="KW-0472">Membrane</keyword>
<proteinExistence type="predicted"/>
<keyword evidence="1" id="KW-0812">Transmembrane</keyword>
<evidence type="ECO:0008006" key="4">
    <source>
        <dbReference type="Google" id="ProtNLM"/>
    </source>
</evidence>
<dbReference type="GO" id="GO:0016780">
    <property type="term" value="F:phosphotransferase activity, for other substituted phosphate groups"/>
    <property type="evidence" value="ECO:0007669"/>
    <property type="project" value="InterPro"/>
</dbReference>
<dbReference type="GO" id="GO:0008654">
    <property type="term" value="P:phospholipid biosynthetic process"/>
    <property type="evidence" value="ECO:0007669"/>
    <property type="project" value="InterPro"/>
</dbReference>
<evidence type="ECO:0000313" key="3">
    <source>
        <dbReference type="Proteomes" id="UP000178187"/>
    </source>
</evidence>
<dbReference type="InterPro" id="IPR000462">
    <property type="entry name" value="CDP-OH_P_trans"/>
</dbReference>
<gene>
    <name evidence="2" type="ORF">A3G33_06065</name>
</gene>
<name>A0A1G1KS16_9BACT</name>
<protein>
    <recommendedName>
        <fullName evidence="4">CDP-diacylglycerol--glycerol-3-phosphate 3-phosphatidyltransferase</fullName>
    </recommendedName>
</protein>
<feature type="transmembrane region" description="Helical" evidence="1">
    <location>
        <begin position="34"/>
        <end position="54"/>
    </location>
</feature>
<feature type="transmembrane region" description="Helical" evidence="1">
    <location>
        <begin position="6"/>
        <end position="27"/>
    </location>
</feature>
<comment type="caution">
    <text evidence="2">The sequence shown here is derived from an EMBL/GenBank/DDBJ whole genome shotgun (WGS) entry which is preliminary data.</text>
</comment>
<evidence type="ECO:0000313" key="2">
    <source>
        <dbReference type="EMBL" id="OGW95349.1"/>
    </source>
</evidence>
<sequence>MNIEYVPWFLVIARFSTAVFLSFFLLVSKCKNYFIFLLLFIPAFTTDFLDGFVMRHYAPQYCFESFLLQESFTCLKISA</sequence>
<dbReference type="GO" id="GO:0016020">
    <property type="term" value="C:membrane"/>
    <property type="evidence" value="ECO:0007669"/>
    <property type="project" value="InterPro"/>
</dbReference>
<dbReference type="Pfam" id="PF01066">
    <property type="entry name" value="CDP-OH_P_transf"/>
    <property type="match status" value="1"/>
</dbReference>
<evidence type="ECO:0000256" key="1">
    <source>
        <dbReference type="SAM" id="Phobius"/>
    </source>
</evidence>
<reference evidence="2 3" key="1">
    <citation type="journal article" date="2016" name="Nat. Commun.">
        <title>Thousands of microbial genomes shed light on interconnected biogeochemical processes in an aquifer system.</title>
        <authorList>
            <person name="Anantharaman K."/>
            <person name="Brown C.T."/>
            <person name="Hug L.A."/>
            <person name="Sharon I."/>
            <person name="Castelle C.J."/>
            <person name="Probst A.J."/>
            <person name="Thomas B.C."/>
            <person name="Singh A."/>
            <person name="Wilkins M.J."/>
            <person name="Karaoz U."/>
            <person name="Brodie E.L."/>
            <person name="Williams K.H."/>
            <person name="Hubbard S.S."/>
            <person name="Banfield J.F."/>
        </authorList>
    </citation>
    <scope>NUCLEOTIDE SEQUENCE [LARGE SCALE GENOMIC DNA]</scope>
</reference>
<accession>A0A1G1KS16</accession>
<dbReference type="AlphaFoldDB" id="A0A1G1KS16"/>
<dbReference type="Proteomes" id="UP000178187">
    <property type="component" value="Unassembled WGS sequence"/>
</dbReference>
<dbReference type="EMBL" id="MHFR01000064">
    <property type="protein sequence ID" value="OGW95349.1"/>
    <property type="molecule type" value="Genomic_DNA"/>
</dbReference>
<organism evidence="2 3">
    <name type="scientific">Candidatus Danuiimicrobium aquiferis</name>
    <dbReference type="NCBI Taxonomy" id="1801832"/>
    <lineage>
        <taxon>Bacteria</taxon>
        <taxon>Pseudomonadati</taxon>
        <taxon>Candidatus Omnitrophota</taxon>
        <taxon>Candidatus Danuiimicrobium</taxon>
    </lineage>
</organism>
<keyword evidence="1" id="KW-1133">Transmembrane helix</keyword>